<name>A0A1T8VLU9_9MYCO</name>
<evidence type="ECO:0000313" key="2">
    <source>
        <dbReference type="Proteomes" id="UP000190074"/>
    </source>
</evidence>
<organism evidence="1 2">
    <name type="scientific">Mycobacteroides abscessus subsp. massiliense</name>
    <dbReference type="NCBI Taxonomy" id="1962118"/>
    <lineage>
        <taxon>Bacteria</taxon>
        <taxon>Bacillati</taxon>
        <taxon>Actinomycetota</taxon>
        <taxon>Actinomycetes</taxon>
        <taxon>Mycobacteriales</taxon>
        <taxon>Mycobacteriaceae</taxon>
        <taxon>Mycobacteroides</taxon>
        <taxon>Mycobacteroides abscessus</taxon>
    </lineage>
</organism>
<dbReference type="Proteomes" id="UP000190074">
    <property type="component" value="Unassembled WGS sequence"/>
</dbReference>
<reference evidence="1 2" key="1">
    <citation type="submission" date="2016-11" db="EMBL/GenBank/DDBJ databases">
        <authorList>
            <consortium name="Pathogen Informatics"/>
        </authorList>
    </citation>
    <scope>NUCLEOTIDE SEQUENCE [LARGE SCALE GENOMIC DNA]</scope>
    <source>
        <strain evidence="1 2">911</strain>
    </source>
</reference>
<sequence>MPSLSVVNPVENKSLVTFVVDNQSAGAWSTKASNSGKPAAARRRWWLSYAMADVLVDRLHGIDGGARSAVASALFRSHLDLEAWQAEGGGATVVRALTVHAPTSTAPVETGGAQSVVHRWDWPSQIAAPGGFLAVRLRHLPSRPLTVPTPAAARTVRAAMQLGPGSTSTGRASARNLWKQAQADRAAAKRAAADLLAALPAGRCPGCGSLDAELRTELPVPVCQECWEGQRSSRATAVLAS</sequence>
<evidence type="ECO:0000313" key="1">
    <source>
        <dbReference type="EMBL" id="SKN06016.1"/>
    </source>
</evidence>
<accession>A0A1T8VLU9</accession>
<gene>
    <name evidence="1" type="ORF">SAMEA2259716_05840</name>
</gene>
<protein>
    <submittedName>
        <fullName evidence="1">Uncharacterized protein</fullName>
    </submittedName>
</protein>
<dbReference type="AlphaFoldDB" id="A0A1T8VLU9"/>
<dbReference type="EMBL" id="FVGW01000034">
    <property type="protein sequence ID" value="SKN06016.1"/>
    <property type="molecule type" value="Genomic_DNA"/>
</dbReference>
<proteinExistence type="predicted"/>